<feature type="transmembrane region" description="Helical" evidence="1">
    <location>
        <begin position="6"/>
        <end position="28"/>
    </location>
</feature>
<dbReference type="Proteomes" id="UP001604277">
    <property type="component" value="Unassembled WGS sequence"/>
</dbReference>
<comment type="caution">
    <text evidence="2">The sequence shown here is derived from an EMBL/GenBank/DDBJ whole genome shotgun (WGS) entry which is preliminary data.</text>
</comment>
<evidence type="ECO:0000313" key="3">
    <source>
        <dbReference type="Proteomes" id="UP001604277"/>
    </source>
</evidence>
<dbReference type="AlphaFoldDB" id="A0ABD1S0C7"/>
<proteinExistence type="predicted"/>
<evidence type="ECO:0000256" key="1">
    <source>
        <dbReference type="SAM" id="Phobius"/>
    </source>
</evidence>
<gene>
    <name evidence="2" type="ORF">Fot_37912</name>
</gene>
<sequence>MPVWLLIAPFTFFFLAEFNLSSIAGFYFSKIPKFKIRSERVVDAKEDILPQPPVPRTASVPAATVSLTSKVATNVSSSVLLTPEATTSVPPMVSLIPKETMVVPPIVLLLAEATVGISSALFLEGPLHPSENVRLSGEGKGVVNDEEEAAMPKMEMEYDDNVGDSWKAKRGWETPLRKVREITSLPQNSIRLG</sequence>
<name>A0ABD1S0C7_9LAMI</name>
<keyword evidence="3" id="KW-1185">Reference proteome</keyword>
<dbReference type="EMBL" id="JBFOLJ010000011">
    <property type="protein sequence ID" value="KAL2494155.1"/>
    <property type="molecule type" value="Genomic_DNA"/>
</dbReference>
<keyword evidence="1" id="KW-1133">Transmembrane helix</keyword>
<reference evidence="3" key="1">
    <citation type="submission" date="2024-07" db="EMBL/GenBank/DDBJ databases">
        <title>Two chromosome-level genome assemblies of Korean endemic species Abeliophyllum distichum and Forsythia ovata (Oleaceae).</title>
        <authorList>
            <person name="Jang H."/>
        </authorList>
    </citation>
    <scope>NUCLEOTIDE SEQUENCE [LARGE SCALE GENOMIC DNA]</scope>
</reference>
<keyword evidence="1" id="KW-0812">Transmembrane</keyword>
<evidence type="ECO:0000313" key="2">
    <source>
        <dbReference type="EMBL" id="KAL2494155.1"/>
    </source>
</evidence>
<keyword evidence="1" id="KW-0472">Membrane</keyword>
<organism evidence="2 3">
    <name type="scientific">Forsythia ovata</name>
    <dbReference type="NCBI Taxonomy" id="205694"/>
    <lineage>
        <taxon>Eukaryota</taxon>
        <taxon>Viridiplantae</taxon>
        <taxon>Streptophyta</taxon>
        <taxon>Embryophyta</taxon>
        <taxon>Tracheophyta</taxon>
        <taxon>Spermatophyta</taxon>
        <taxon>Magnoliopsida</taxon>
        <taxon>eudicotyledons</taxon>
        <taxon>Gunneridae</taxon>
        <taxon>Pentapetalae</taxon>
        <taxon>asterids</taxon>
        <taxon>lamiids</taxon>
        <taxon>Lamiales</taxon>
        <taxon>Oleaceae</taxon>
        <taxon>Forsythieae</taxon>
        <taxon>Forsythia</taxon>
    </lineage>
</organism>
<accession>A0ABD1S0C7</accession>
<protein>
    <submittedName>
        <fullName evidence="2">Uncharacterized protein</fullName>
    </submittedName>
</protein>